<sequence>MLTQSLFVGLLALKARQYFRNQHTPWLWRLYEDGIFAFFVILVSTMVNAILMFFAPDPLHSSLIMYKFWAIIMRPDYTPYRFQRTIYSVLCTRVIFGIRGAYLPENQSTKSTSGVLSTYVAHPLFTQLSEEWCARPNSSISEIAEDDFLTGERMTRRSYVDISDLPVHCERISYF</sequence>
<keyword evidence="1" id="KW-0812">Transmembrane</keyword>
<reference evidence="2 3" key="1">
    <citation type="submission" date="2018-06" db="EMBL/GenBank/DDBJ databases">
        <title>A transcriptomic atlas of mushroom development highlights an independent origin of complex multicellularity.</title>
        <authorList>
            <consortium name="DOE Joint Genome Institute"/>
            <person name="Krizsan K."/>
            <person name="Almasi E."/>
            <person name="Merenyi Z."/>
            <person name="Sahu N."/>
            <person name="Viragh M."/>
            <person name="Koszo T."/>
            <person name="Mondo S."/>
            <person name="Kiss B."/>
            <person name="Balint B."/>
            <person name="Kues U."/>
            <person name="Barry K."/>
            <person name="Hegedus J.C."/>
            <person name="Henrissat B."/>
            <person name="Johnson J."/>
            <person name="Lipzen A."/>
            <person name="Ohm R."/>
            <person name="Nagy I."/>
            <person name="Pangilinan J."/>
            <person name="Yan J."/>
            <person name="Xiong Y."/>
            <person name="Grigoriev I.V."/>
            <person name="Hibbett D.S."/>
            <person name="Nagy L.G."/>
        </authorList>
    </citation>
    <scope>NUCLEOTIDE SEQUENCE [LARGE SCALE GENOMIC DNA]</scope>
    <source>
        <strain evidence="2 3">SZMC22713</strain>
    </source>
</reference>
<organism evidence="2 3">
    <name type="scientific">Rickenella mellea</name>
    <dbReference type="NCBI Taxonomy" id="50990"/>
    <lineage>
        <taxon>Eukaryota</taxon>
        <taxon>Fungi</taxon>
        <taxon>Dikarya</taxon>
        <taxon>Basidiomycota</taxon>
        <taxon>Agaricomycotina</taxon>
        <taxon>Agaricomycetes</taxon>
        <taxon>Hymenochaetales</taxon>
        <taxon>Rickenellaceae</taxon>
        <taxon>Rickenella</taxon>
    </lineage>
</organism>
<evidence type="ECO:0000313" key="3">
    <source>
        <dbReference type="Proteomes" id="UP000294933"/>
    </source>
</evidence>
<proteinExistence type="predicted"/>
<dbReference type="Proteomes" id="UP000294933">
    <property type="component" value="Unassembled WGS sequence"/>
</dbReference>
<keyword evidence="1" id="KW-0472">Membrane</keyword>
<keyword evidence="1" id="KW-1133">Transmembrane helix</keyword>
<feature type="transmembrane region" description="Helical" evidence="1">
    <location>
        <begin position="34"/>
        <end position="55"/>
    </location>
</feature>
<evidence type="ECO:0000313" key="2">
    <source>
        <dbReference type="EMBL" id="TDL17826.1"/>
    </source>
</evidence>
<dbReference type="OrthoDB" id="2645170at2759"/>
<name>A0A4Y7PS15_9AGAM</name>
<keyword evidence="3" id="KW-1185">Reference proteome</keyword>
<accession>A0A4Y7PS15</accession>
<dbReference type="VEuPathDB" id="FungiDB:BD410DRAFT_533567"/>
<dbReference type="EMBL" id="ML170215">
    <property type="protein sequence ID" value="TDL17826.1"/>
    <property type="molecule type" value="Genomic_DNA"/>
</dbReference>
<gene>
    <name evidence="2" type="ORF">BD410DRAFT_533567</name>
</gene>
<evidence type="ECO:0000256" key="1">
    <source>
        <dbReference type="SAM" id="Phobius"/>
    </source>
</evidence>
<dbReference type="AlphaFoldDB" id="A0A4Y7PS15"/>
<protein>
    <submittedName>
        <fullName evidence="2">Uncharacterized protein</fullName>
    </submittedName>
</protein>